<protein>
    <submittedName>
        <fullName evidence="1">Uncharacterized protein</fullName>
    </submittedName>
</protein>
<sequence>MLLIDYSSAFNNIIPSKSISKLTYLGTDKSRSNWIYDFLTKRPQVVRIGRHTLFTIEDGDHVVWEYKISSS</sequence>
<dbReference type="EMBL" id="OZ035842">
    <property type="protein sequence ID" value="CAL1595211.1"/>
    <property type="molecule type" value="Genomic_DNA"/>
</dbReference>
<keyword evidence="2" id="KW-1185">Reference proteome</keyword>
<organism evidence="1 2">
    <name type="scientific">Knipowitschia caucasica</name>
    <name type="common">Caucasian dwarf goby</name>
    <name type="synonym">Pomatoschistus caucasicus</name>
    <dbReference type="NCBI Taxonomy" id="637954"/>
    <lineage>
        <taxon>Eukaryota</taxon>
        <taxon>Metazoa</taxon>
        <taxon>Chordata</taxon>
        <taxon>Craniata</taxon>
        <taxon>Vertebrata</taxon>
        <taxon>Euteleostomi</taxon>
        <taxon>Actinopterygii</taxon>
        <taxon>Neopterygii</taxon>
        <taxon>Teleostei</taxon>
        <taxon>Neoteleostei</taxon>
        <taxon>Acanthomorphata</taxon>
        <taxon>Gobiaria</taxon>
        <taxon>Gobiiformes</taxon>
        <taxon>Gobioidei</taxon>
        <taxon>Gobiidae</taxon>
        <taxon>Gobiinae</taxon>
        <taxon>Knipowitschia</taxon>
    </lineage>
</organism>
<reference evidence="1 2" key="1">
    <citation type="submission" date="2024-04" db="EMBL/GenBank/DDBJ databases">
        <authorList>
            <person name="Waldvogel A.-M."/>
            <person name="Schoenle A."/>
        </authorList>
    </citation>
    <scope>NUCLEOTIDE SEQUENCE [LARGE SCALE GENOMIC DNA]</scope>
</reference>
<evidence type="ECO:0000313" key="1">
    <source>
        <dbReference type="EMBL" id="CAL1595211.1"/>
    </source>
</evidence>
<proteinExistence type="predicted"/>
<name>A0AAV2L3U5_KNICA</name>
<evidence type="ECO:0000313" key="2">
    <source>
        <dbReference type="Proteomes" id="UP001497482"/>
    </source>
</evidence>
<accession>A0AAV2L3U5</accession>
<gene>
    <name evidence="1" type="ORF">KC01_LOCUS24049</name>
</gene>
<dbReference type="Proteomes" id="UP001497482">
    <property type="component" value="Chromosome 20"/>
</dbReference>
<dbReference type="AlphaFoldDB" id="A0AAV2L3U5"/>